<dbReference type="EMBL" id="CM042009">
    <property type="protein sequence ID" value="KAI3790440.1"/>
    <property type="molecule type" value="Genomic_DNA"/>
</dbReference>
<sequence>MTETMSHQNRPNNDAEWKVVDRRRNNRSETPTSFYVGNIPDGVTVNEIWKKFEDFGKVVDVYIAHKRDGHGGRFGFVKFGGVKDVLVLEQTFGKIFLGHNSLNINLAKFHRKPINPTSQKNFNTTTNHQTSHHPPPPPHPSISAWGLRGSKSFASVVSGHQPGINTKSNPVKICISPDLDKLLFDNFLLGEVTDYETLKALPNMLNDEGVIFGKVFFYSGLCVLIGFDDVVSTTVLSVDEDVWKFTDLSSCEGRILTELTTRINEEITIEFGNGKHLKIGVIELEENLAPFDAGDSWGENNNYINENQNSSDDDCNNEEYDSECDMEGMSDTWNNNDYADREEGEIHVEAQTDANEFAGKSSADIVDLVAEESSAMDDVVSHENSTESPIEREVVEESQLNSIIDKDAGNNNVLKKVFGSLNEVVDEKSLKNQSYQILPPTTDPDTNSVSIDLNRDIPHARTDHGDTNSNNESHASHEIRKTVEVGADLGFEIDADNQILHEVLSGAGVNFIA</sequence>
<accession>A0ACB9H3Y0</accession>
<dbReference type="Proteomes" id="UP001055811">
    <property type="component" value="Linkage Group LG01"/>
</dbReference>
<reference evidence="2" key="1">
    <citation type="journal article" date="2022" name="Mol. Ecol. Resour.">
        <title>The genomes of chicory, endive, great burdock and yacon provide insights into Asteraceae palaeo-polyploidization history and plant inulin production.</title>
        <authorList>
            <person name="Fan W."/>
            <person name="Wang S."/>
            <person name="Wang H."/>
            <person name="Wang A."/>
            <person name="Jiang F."/>
            <person name="Liu H."/>
            <person name="Zhao H."/>
            <person name="Xu D."/>
            <person name="Zhang Y."/>
        </authorList>
    </citation>
    <scope>NUCLEOTIDE SEQUENCE [LARGE SCALE GENOMIC DNA]</scope>
    <source>
        <strain evidence="2">cv. Punajuju</strain>
    </source>
</reference>
<protein>
    <submittedName>
        <fullName evidence="1">Uncharacterized protein</fullName>
    </submittedName>
</protein>
<comment type="caution">
    <text evidence="1">The sequence shown here is derived from an EMBL/GenBank/DDBJ whole genome shotgun (WGS) entry which is preliminary data.</text>
</comment>
<organism evidence="1 2">
    <name type="scientific">Cichorium intybus</name>
    <name type="common">Chicory</name>
    <dbReference type="NCBI Taxonomy" id="13427"/>
    <lineage>
        <taxon>Eukaryota</taxon>
        <taxon>Viridiplantae</taxon>
        <taxon>Streptophyta</taxon>
        <taxon>Embryophyta</taxon>
        <taxon>Tracheophyta</taxon>
        <taxon>Spermatophyta</taxon>
        <taxon>Magnoliopsida</taxon>
        <taxon>eudicotyledons</taxon>
        <taxon>Gunneridae</taxon>
        <taxon>Pentapetalae</taxon>
        <taxon>asterids</taxon>
        <taxon>campanulids</taxon>
        <taxon>Asterales</taxon>
        <taxon>Asteraceae</taxon>
        <taxon>Cichorioideae</taxon>
        <taxon>Cichorieae</taxon>
        <taxon>Cichoriinae</taxon>
        <taxon>Cichorium</taxon>
    </lineage>
</organism>
<proteinExistence type="predicted"/>
<name>A0ACB9H3Y0_CICIN</name>
<evidence type="ECO:0000313" key="2">
    <source>
        <dbReference type="Proteomes" id="UP001055811"/>
    </source>
</evidence>
<evidence type="ECO:0000313" key="1">
    <source>
        <dbReference type="EMBL" id="KAI3790440.1"/>
    </source>
</evidence>
<keyword evidence="2" id="KW-1185">Reference proteome</keyword>
<reference evidence="1 2" key="2">
    <citation type="journal article" date="2022" name="Mol. Ecol. Resour.">
        <title>The genomes of chicory, endive, great burdock and yacon provide insights into Asteraceae paleo-polyploidization history and plant inulin production.</title>
        <authorList>
            <person name="Fan W."/>
            <person name="Wang S."/>
            <person name="Wang H."/>
            <person name="Wang A."/>
            <person name="Jiang F."/>
            <person name="Liu H."/>
            <person name="Zhao H."/>
            <person name="Xu D."/>
            <person name="Zhang Y."/>
        </authorList>
    </citation>
    <scope>NUCLEOTIDE SEQUENCE [LARGE SCALE GENOMIC DNA]</scope>
    <source>
        <strain evidence="2">cv. Punajuju</strain>
        <tissue evidence="1">Leaves</tissue>
    </source>
</reference>
<gene>
    <name evidence="1" type="ORF">L2E82_03481</name>
</gene>